<dbReference type="AlphaFoldDB" id="A0A5C8M620"/>
<keyword evidence="2" id="KW-1185">Reference proteome</keyword>
<name>A0A5C8M620_9GAMM</name>
<comment type="caution">
    <text evidence="1">The sequence shown here is derived from an EMBL/GenBank/DDBJ whole genome shotgun (WGS) entry which is preliminary data.</text>
</comment>
<dbReference type="Proteomes" id="UP000321814">
    <property type="component" value="Unassembled WGS sequence"/>
</dbReference>
<reference evidence="1 2" key="1">
    <citation type="submission" date="2019-08" db="EMBL/GenBank/DDBJ databases">
        <title>Draft genome analysis of Rheinheimera tangshanensis isolated from the roots of fresh rice plants (Oryza sativa).</title>
        <authorList>
            <person name="Yu Q."/>
            <person name="Qi Y."/>
            <person name="Zhang H."/>
            <person name="Pu J."/>
        </authorList>
    </citation>
    <scope>NUCLEOTIDE SEQUENCE [LARGE SCALE GENOMIC DNA]</scope>
    <source>
        <strain evidence="1 2">JA3-B52</strain>
    </source>
</reference>
<gene>
    <name evidence="1" type="ORF">FU839_02670</name>
</gene>
<proteinExistence type="predicted"/>
<accession>A0A5C8M620</accession>
<evidence type="ECO:0000313" key="2">
    <source>
        <dbReference type="Proteomes" id="UP000321814"/>
    </source>
</evidence>
<evidence type="ECO:0000313" key="1">
    <source>
        <dbReference type="EMBL" id="TXK83192.1"/>
    </source>
</evidence>
<organism evidence="1 2">
    <name type="scientific">Rheinheimera tangshanensis</name>
    <dbReference type="NCBI Taxonomy" id="400153"/>
    <lineage>
        <taxon>Bacteria</taxon>
        <taxon>Pseudomonadati</taxon>
        <taxon>Pseudomonadota</taxon>
        <taxon>Gammaproteobacteria</taxon>
        <taxon>Chromatiales</taxon>
        <taxon>Chromatiaceae</taxon>
        <taxon>Rheinheimera</taxon>
    </lineage>
</organism>
<dbReference type="EMBL" id="VRLR01000001">
    <property type="protein sequence ID" value="TXK83192.1"/>
    <property type="molecule type" value="Genomic_DNA"/>
</dbReference>
<protein>
    <submittedName>
        <fullName evidence="1">Uncharacterized protein</fullName>
    </submittedName>
</protein>
<dbReference type="RefSeq" id="WP_147903055.1">
    <property type="nucleotide sequence ID" value="NZ_BAAAGC010000002.1"/>
</dbReference>
<sequence>MSKEQIQAVIDLIPELTDFGIGIYKNGRGLSQKEKSDEFSKSQADLLKSTEAFNKTVEWLSQVKQIKNINSKRSSYGLKDLAEKKVGYITNGVFIAAAVHSGFKYKIDENSPNALFNMSEKSLKEIEKA</sequence>
<dbReference type="OrthoDB" id="7452124at2"/>